<sequence>MAPRRKRAAAAKSTETAAKKAKPEESASTPVEESQDGAYVFIEHCKSSVFKRKAAEVHSGLCELAPEHKFQLVLNEDGKPRRGAFEVSIAKGKDGEKVLVWSGLPKGPPRKDKFPEPKTILDDVLKVLKNGTRGVPLLVDGEQYGVLLQCAHTL</sequence>
<reference evidence="3 4" key="1">
    <citation type="journal article" date="2002" name="Science">
        <title>The genome sequence of the malaria mosquito Anopheles gambiae.</title>
        <authorList>
            <person name="Holt R.A."/>
            <person name="Subramanian G.M."/>
            <person name="Halpern A."/>
            <person name="Sutton G.G."/>
            <person name="Charlab R."/>
            <person name="Nusskern D.R."/>
            <person name="Wincker P."/>
            <person name="Clark A.G."/>
            <person name="Ribeiro J.M."/>
            <person name="Wides R."/>
            <person name="Salzberg S.L."/>
            <person name="Loftus B."/>
            <person name="Yandell M."/>
            <person name="Majoros W.H."/>
            <person name="Rusch D.B."/>
            <person name="Lai Z."/>
            <person name="Kraft C.L."/>
            <person name="Abril J.F."/>
            <person name="Anthouard V."/>
            <person name="Arensburger P."/>
            <person name="Atkinson P.W."/>
            <person name="Baden H."/>
            <person name="de Berardinis V."/>
            <person name="Baldwin D."/>
            <person name="Benes V."/>
            <person name="Biedler J."/>
            <person name="Blass C."/>
            <person name="Bolanos R."/>
            <person name="Boscus D."/>
            <person name="Barnstead M."/>
            <person name="Cai S."/>
            <person name="Center A."/>
            <person name="Chaturverdi K."/>
            <person name="Christophides G.K."/>
            <person name="Chrystal M.A."/>
            <person name="Clamp M."/>
            <person name="Cravchik A."/>
            <person name="Curwen V."/>
            <person name="Dana A."/>
            <person name="Delcher A."/>
            <person name="Dew I."/>
            <person name="Evans C.A."/>
            <person name="Flanigan M."/>
            <person name="Grundschober-Freimoser A."/>
            <person name="Friedli L."/>
            <person name="Gu Z."/>
            <person name="Guan P."/>
            <person name="Guigo R."/>
            <person name="Hillenmeyer M.E."/>
            <person name="Hladun S.L."/>
            <person name="Hogan J.R."/>
            <person name="Hong Y.S."/>
            <person name="Hoover J."/>
            <person name="Jaillon O."/>
            <person name="Ke Z."/>
            <person name="Kodira C."/>
            <person name="Kokoza E."/>
            <person name="Koutsos A."/>
            <person name="Letunic I."/>
            <person name="Levitsky A."/>
            <person name="Liang Y."/>
            <person name="Lin J.J."/>
            <person name="Lobo N.F."/>
            <person name="Lopez J.R."/>
            <person name="Malek J.A."/>
            <person name="McIntosh T.C."/>
            <person name="Meister S."/>
            <person name="Miller J."/>
            <person name="Mobarry C."/>
            <person name="Mongin E."/>
            <person name="Murphy S.D."/>
            <person name="O'Brochta D.A."/>
            <person name="Pfannkoch C."/>
            <person name="Qi R."/>
            <person name="Regier M.A."/>
            <person name="Remington K."/>
            <person name="Shao H."/>
            <person name="Sharakhova M.V."/>
            <person name="Sitter C.D."/>
            <person name="Shetty J."/>
            <person name="Smith T.J."/>
            <person name="Strong R."/>
            <person name="Sun J."/>
            <person name="Thomasova D."/>
            <person name="Ton L.Q."/>
            <person name="Topalis P."/>
            <person name="Tu Z."/>
            <person name="Unger M.F."/>
            <person name="Walenz B."/>
            <person name="Wang A."/>
            <person name="Wang J."/>
            <person name="Wang M."/>
            <person name="Wang X."/>
            <person name="Woodford K.J."/>
            <person name="Wortman J.R."/>
            <person name="Wu M."/>
            <person name="Yao A."/>
            <person name="Zdobnov E.M."/>
            <person name="Zhang H."/>
            <person name="Zhao Q."/>
            <person name="Zhao S."/>
            <person name="Zhu S.C."/>
            <person name="Zhimulev I."/>
            <person name="Coluzzi M."/>
            <person name="della Torre A."/>
            <person name="Roth C.W."/>
            <person name="Louis C."/>
            <person name="Kalush F."/>
            <person name="Mural R.J."/>
            <person name="Myers E.W."/>
            <person name="Adams M.D."/>
            <person name="Smith H.O."/>
            <person name="Broder S."/>
            <person name="Gardner M.J."/>
            <person name="Fraser C.M."/>
            <person name="Birney E."/>
            <person name="Bork P."/>
            <person name="Brey P.T."/>
            <person name="Venter J.C."/>
            <person name="Weissenbach J."/>
            <person name="Kafatos F.C."/>
            <person name="Collins F.H."/>
            <person name="Hoffman S.L."/>
        </authorList>
    </citation>
    <scope>NUCLEOTIDE SEQUENCE [LARGE SCALE GENOMIC DNA]</scope>
    <source>
        <strain evidence="3 4">PEST</strain>
    </source>
</reference>
<dbReference type="EnsemblMetazoa" id="AGAP029875-RA">
    <property type="protein sequence ID" value="AGAP029875-PA"/>
    <property type="gene ID" value="AGAP029875"/>
</dbReference>
<dbReference type="Pfam" id="PF10262">
    <property type="entry name" value="Rdx"/>
    <property type="match status" value="1"/>
</dbReference>
<reference evidence="3" key="3">
    <citation type="submission" date="2022-10" db="UniProtKB">
        <authorList>
            <consortium name="EnsemblMetazoa"/>
        </authorList>
    </citation>
    <scope>IDENTIFICATION</scope>
    <source>
        <strain evidence="3">PEST</strain>
    </source>
</reference>
<feature type="region of interest" description="Disordered" evidence="2">
    <location>
        <begin position="1"/>
        <end position="34"/>
    </location>
</feature>
<name>A0A903XYX8_ANOGA</name>
<evidence type="ECO:0000313" key="4">
    <source>
        <dbReference type="Proteomes" id="UP000007062"/>
    </source>
</evidence>
<keyword evidence="1" id="KW-0676">Redox-active center</keyword>
<dbReference type="InterPro" id="IPR052674">
    <property type="entry name" value="SelWTH-like"/>
</dbReference>
<dbReference type="PANTHER" id="PTHR33638">
    <property type="entry name" value="SELENOPROTEIN H"/>
    <property type="match status" value="1"/>
</dbReference>
<proteinExistence type="predicted"/>
<dbReference type="Proteomes" id="UP000007062">
    <property type="component" value="Chromosome 3R"/>
</dbReference>
<dbReference type="NCBIfam" id="TIGR02174">
    <property type="entry name" value="CXXU_selWTH"/>
    <property type="match status" value="1"/>
</dbReference>
<dbReference type="Gene3D" id="3.40.30.10">
    <property type="entry name" value="Glutaredoxin"/>
    <property type="match status" value="1"/>
</dbReference>
<evidence type="ECO:0000313" key="3">
    <source>
        <dbReference type="EnsemblMetazoa" id="AGAP029875-PA"/>
    </source>
</evidence>
<dbReference type="AlphaFoldDB" id="A0A903XYX8"/>
<protein>
    <submittedName>
        <fullName evidence="3">Selenoprotein H</fullName>
    </submittedName>
</protein>
<organism evidence="3 4">
    <name type="scientific">Anopheles gambiae</name>
    <name type="common">African malaria mosquito</name>
    <dbReference type="NCBI Taxonomy" id="7165"/>
    <lineage>
        <taxon>Eukaryota</taxon>
        <taxon>Metazoa</taxon>
        <taxon>Ecdysozoa</taxon>
        <taxon>Arthropoda</taxon>
        <taxon>Hexapoda</taxon>
        <taxon>Insecta</taxon>
        <taxon>Pterygota</taxon>
        <taxon>Neoptera</taxon>
        <taxon>Endopterygota</taxon>
        <taxon>Diptera</taxon>
        <taxon>Nematocera</taxon>
        <taxon>Culicoidea</taxon>
        <taxon>Culicidae</taxon>
        <taxon>Anophelinae</taxon>
        <taxon>Anopheles</taxon>
    </lineage>
</organism>
<accession>A0A903XYX8</accession>
<dbReference type="PANTHER" id="PTHR33638:SF1">
    <property type="entry name" value="SELENOPROTEIN H"/>
    <property type="match status" value="1"/>
</dbReference>
<reference evidence="3 4" key="2">
    <citation type="journal article" date="2004" name="Trends Parasitol.">
        <title>The Anopheles gambiae genome: an update.</title>
        <authorList>
            <person name="Mongin E."/>
            <person name="Louis C."/>
            <person name="Holt R.A."/>
            <person name="Birney E."/>
            <person name="Collins F.H."/>
        </authorList>
    </citation>
    <scope>NUCLEOTIDE SEQUENCE [LARGE SCALE GENOMIC DNA]</scope>
    <source>
        <strain evidence="3 4">PEST</strain>
    </source>
</reference>
<evidence type="ECO:0000256" key="2">
    <source>
        <dbReference type="SAM" id="MobiDB-lite"/>
    </source>
</evidence>
<dbReference type="VEuPathDB" id="VectorBase:AGAMI1_005843"/>
<keyword evidence="4" id="KW-1185">Reference proteome</keyword>
<evidence type="ECO:0000256" key="1">
    <source>
        <dbReference type="ARBA" id="ARBA00023284"/>
    </source>
</evidence>
<dbReference type="InterPro" id="IPR011893">
    <property type="entry name" value="Selenoprotein_Rdx-typ"/>
</dbReference>
<dbReference type="EMBL" id="AAAB01008980">
    <property type="status" value="NOT_ANNOTATED_CDS"/>
    <property type="molecule type" value="Genomic_DNA"/>
</dbReference>